<reference evidence="3" key="1">
    <citation type="journal article" date="2007" name="Science">
        <title>Evolutionary and biomedical insights from the rhesus macaque genome.</title>
        <authorList>
            <person name="Gibbs R.A."/>
            <person name="Rogers J."/>
            <person name="Katze M.G."/>
            <person name="Bumgarner R."/>
            <person name="Weinstock G.M."/>
            <person name="Mardis E.R."/>
            <person name="Remington K.A."/>
            <person name="Strausberg R.L."/>
            <person name="Venter J.C."/>
            <person name="Wilson R.K."/>
            <person name="Batzer M.A."/>
            <person name="Bustamante C.D."/>
            <person name="Eichler E.E."/>
            <person name="Hahn M.W."/>
            <person name="Hardison R.C."/>
            <person name="Makova K.D."/>
            <person name="Miller W."/>
            <person name="Milosavljevic A."/>
            <person name="Palermo R.E."/>
            <person name="Siepel A."/>
            <person name="Sikela J.M."/>
            <person name="Attaway T."/>
            <person name="Bell S."/>
            <person name="Bernard K.E."/>
            <person name="Buhay C.J."/>
            <person name="Chandrabose M.N."/>
            <person name="Dao M."/>
            <person name="Davis C."/>
            <person name="Delehaunty K.D."/>
            <person name="Ding Y."/>
            <person name="Dinh H.H."/>
            <person name="Dugan-Rocha S."/>
            <person name="Fulton L.A."/>
            <person name="Gabisi R.A."/>
            <person name="Garner T.T."/>
            <person name="Godfrey J."/>
            <person name="Hawes A.C."/>
            <person name="Hernandez J."/>
            <person name="Hines S."/>
            <person name="Holder M."/>
            <person name="Hume J."/>
            <person name="Jhangiani S.N."/>
            <person name="Joshi V."/>
            <person name="Khan Z.M."/>
            <person name="Kirkness E.F."/>
            <person name="Cree A."/>
            <person name="Fowler R.G."/>
            <person name="Lee S."/>
            <person name="Lewis L.R."/>
            <person name="Li Z."/>
            <person name="Liu Y.-S."/>
            <person name="Moore S.M."/>
            <person name="Muzny D."/>
            <person name="Nazareth L.V."/>
            <person name="Ngo D.N."/>
            <person name="Okwuonu G.O."/>
            <person name="Pai G."/>
            <person name="Parker D."/>
            <person name="Paul H.A."/>
            <person name="Pfannkoch C."/>
            <person name="Pohl C.S."/>
            <person name="Rogers Y.-H.C."/>
            <person name="Ruiz S.J."/>
            <person name="Sabo A."/>
            <person name="Santibanez J."/>
            <person name="Schneider B.W."/>
            <person name="Smith S.M."/>
            <person name="Sodergren E."/>
            <person name="Svatek A.F."/>
            <person name="Utterback T.R."/>
            <person name="Vattathil S."/>
            <person name="Warren W."/>
            <person name="White C.S."/>
            <person name="Chinwalla A.T."/>
            <person name="Feng Y."/>
            <person name="Halpern A.L."/>
            <person name="Hillier L.W."/>
            <person name="Huang X."/>
            <person name="Minx P."/>
            <person name="Nelson J.O."/>
            <person name="Pepin K.H."/>
            <person name="Qin X."/>
            <person name="Sutton G.G."/>
            <person name="Venter E."/>
            <person name="Walenz B.P."/>
            <person name="Wallis J.W."/>
            <person name="Worley K.C."/>
            <person name="Yang S.-P."/>
            <person name="Jones S.M."/>
            <person name="Marra M.A."/>
            <person name="Rocchi M."/>
            <person name="Schein J.E."/>
            <person name="Baertsch R."/>
            <person name="Clarke L."/>
            <person name="Csuros M."/>
            <person name="Glasscock J."/>
            <person name="Harris R.A."/>
            <person name="Havlak P."/>
            <person name="Jackson A.R."/>
            <person name="Jiang H."/>
            <person name="Liu Y."/>
            <person name="Messina D.N."/>
            <person name="Shen Y."/>
            <person name="Song H.X.-Z."/>
            <person name="Wylie T."/>
            <person name="Zhang L."/>
            <person name="Birney E."/>
            <person name="Han K."/>
            <person name="Konkel M.K."/>
            <person name="Lee J."/>
            <person name="Smit A.F.A."/>
            <person name="Ullmer B."/>
            <person name="Wang H."/>
            <person name="Xing J."/>
            <person name="Burhans R."/>
            <person name="Cheng Z."/>
            <person name="Karro J.E."/>
            <person name="Ma J."/>
            <person name="Raney B."/>
            <person name="She X."/>
            <person name="Cox M.J."/>
            <person name="Demuth J.P."/>
            <person name="Dumas L.J."/>
            <person name="Han S.-G."/>
            <person name="Hopkins J."/>
            <person name="Karimpour-Fard A."/>
            <person name="Kim Y.H."/>
            <person name="Pollack J.R."/>
            <person name="Vinar T."/>
            <person name="Addo-Quaye C."/>
            <person name="Degenhardt J."/>
            <person name="Denby A."/>
            <person name="Hubisz M.J."/>
            <person name="Indap A."/>
            <person name="Kosiol C."/>
            <person name="Lahn B.T."/>
            <person name="Lawson H.A."/>
            <person name="Marklein A."/>
            <person name="Nielsen R."/>
            <person name="Vallender E.J."/>
            <person name="Clark A.G."/>
            <person name="Ferguson B."/>
            <person name="Hernandez R.D."/>
            <person name="Hirani K."/>
            <person name="Kehrer-Sawatzki H."/>
            <person name="Kolb J."/>
            <person name="Patil S."/>
            <person name="Pu L.-L."/>
            <person name="Ren Y."/>
            <person name="Smith D.G."/>
            <person name="Wheeler D.A."/>
            <person name="Schenck I."/>
            <person name="Ball E.V."/>
            <person name="Chen R."/>
            <person name="Cooper D.N."/>
            <person name="Giardine B."/>
            <person name="Hsu F."/>
            <person name="Kent W.J."/>
            <person name="Lesk A."/>
            <person name="Nelson D.L."/>
            <person name="O'brien W.E."/>
            <person name="Pruefer K."/>
            <person name="Stenson P.D."/>
            <person name="Wallace J.C."/>
            <person name="Ke H."/>
            <person name="Liu X.-M."/>
            <person name="Wang P."/>
            <person name="Xiang A.P."/>
            <person name="Yang F."/>
            <person name="Barber G.P."/>
            <person name="Haussler D."/>
            <person name="Karolchik D."/>
            <person name="Kern A.D."/>
            <person name="Kuhn R.M."/>
            <person name="Smith K.E."/>
            <person name="Zwieg A.S."/>
        </authorList>
    </citation>
    <scope>NUCLEOTIDE SEQUENCE [LARGE SCALE GENOMIC DNA]</scope>
    <source>
        <strain evidence="3">17573</strain>
    </source>
</reference>
<dbReference type="PANTHER" id="PTHR37553">
    <property type="entry name" value="DUF4705 DOMAIN-CONTAINING PROTEIN"/>
    <property type="match status" value="1"/>
</dbReference>
<sequence length="558" mass="57079">MASPAARLSPVSLPGPAPPACHWPLEAQPRSRLWAASSGPGLDLQSASPGPASCFPKACTGSASASQQTVHAQLSPDCGLPRPEVLLPFGSSAGPRSCLPVASLGRAHSSRGTAFPGPAFAFWQPPQAPTFLRPASPGPVAASRPPIQAQLLLFPAAAAGPAPASRQPLWTLLRPCSRSAAFVGPKRPEARPQGGLSGPGSCLPTASPRPRTCSSQPLQAQLLLPAASAGLRWPRVGLSRARSCSRRPLRAQLVTQSASAGPAPASLWPLQLPDFLRSASPGPAPPACHWPLQAQPGSHLWTASSGPGLDLHSASPGPASCLPKACTGAASASQRTLHAQLSPDCGLPRPELLLPFESSAGPRSCLPVASLGPAHSPWGTAFPGPVFAFWRPLQAPNFHRTGSPGPVVASRPPVRAQLLLLLAGAAGPTPASRQPLWTRLRPSSCSAAFVDPKRPEAGPHGGLSGPGSCPPTASPRPRLPPASLSRPSSSSRRPLQAHAGLESASPSWFLLPAAPAGPTRHPVGLRRPSSCLSVASAAARLPQVSLSRPSSSCLPLPS</sequence>
<dbReference type="VEuPathDB" id="HostDB:ENSMMUG00000049325"/>
<keyword evidence="3" id="KW-1185">Reference proteome</keyword>
<dbReference type="InParanoid" id="A0A5F7ZER9"/>
<evidence type="ECO:0000313" key="2">
    <source>
        <dbReference type="Ensembl" id="ENSMMUP00000064083.1"/>
    </source>
</evidence>
<dbReference type="RefSeq" id="XP_028701568.1">
    <property type="nucleotide sequence ID" value="XM_028845735.1"/>
</dbReference>
<organism evidence="2 3">
    <name type="scientific">Macaca mulatta</name>
    <name type="common">Rhesus macaque</name>
    <dbReference type="NCBI Taxonomy" id="9544"/>
    <lineage>
        <taxon>Eukaryota</taxon>
        <taxon>Metazoa</taxon>
        <taxon>Chordata</taxon>
        <taxon>Craniata</taxon>
        <taxon>Vertebrata</taxon>
        <taxon>Euteleostomi</taxon>
        <taxon>Mammalia</taxon>
        <taxon>Eutheria</taxon>
        <taxon>Euarchontoglires</taxon>
        <taxon>Primates</taxon>
        <taxon>Haplorrhini</taxon>
        <taxon>Catarrhini</taxon>
        <taxon>Cercopithecidae</taxon>
        <taxon>Cercopithecinae</taxon>
        <taxon>Macaca</taxon>
    </lineage>
</organism>
<proteinExistence type="predicted"/>
<dbReference type="KEGG" id="mcc:100425242"/>
<feature type="region of interest" description="Disordered" evidence="1">
    <location>
        <begin position="448"/>
        <end position="498"/>
    </location>
</feature>
<dbReference type="AlphaFoldDB" id="A0A5F7ZER9"/>
<name>A0A5F7ZER9_MACMU</name>
<dbReference type="Proteomes" id="UP000006718">
    <property type="component" value="Chromosome 3"/>
</dbReference>
<reference evidence="2" key="4">
    <citation type="submission" date="2025-09" db="UniProtKB">
        <authorList>
            <consortium name="Ensembl"/>
        </authorList>
    </citation>
    <scope>IDENTIFICATION</scope>
    <source>
        <strain evidence="2">17573</strain>
    </source>
</reference>
<dbReference type="OMA" id="HLWTASS"/>
<dbReference type="Ensembl" id="ENSMMUT00000094355.1">
    <property type="protein sequence ID" value="ENSMMUP00000064083.1"/>
    <property type="gene ID" value="ENSMMUG00000049325.1"/>
</dbReference>
<reference evidence="2" key="3">
    <citation type="submission" date="2025-08" db="UniProtKB">
        <authorList>
            <consortium name="Ensembl"/>
        </authorList>
    </citation>
    <scope>IDENTIFICATION</scope>
    <source>
        <strain evidence="2">17573</strain>
    </source>
</reference>
<dbReference type="GeneTree" id="ENSGT01050000245549"/>
<accession>A0A5F7ZER9</accession>
<gene>
    <name evidence="2" type="primary">LOC100425242</name>
</gene>
<dbReference type="GeneID" id="100425242"/>
<protein>
    <submittedName>
        <fullName evidence="2">Uncharacterized protein</fullName>
    </submittedName>
</protein>
<dbReference type="PANTHER" id="PTHR37553:SF6">
    <property type="entry name" value="DUF4705 DOMAIN-CONTAINING PROTEIN"/>
    <property type="match status" value="1"/>
</dbReference>
<evidence type="ECO:0000313" key="3">
    <source>
        <dbReference type="Proteomes" id="UP000006718"/>
    </source>
</evidence>
<dbReference type="Bgee" id="ENSMMUG00000049325">
    <property type="expression patterns" value="Expressed in testis and 18 other cell types or tissues"/>
</dbReference>
<feature type="compositionally biased region" description="Low complexity" evidence="1">
    <location>
        <begin position="481"/>
        <end position="494"/>
    </location>
</feature>
<reference evidence="2" key="2">
    <citation type="submission" date="2019-01" db="EMBL/GenBank/DDBJ databases">
        <authorList>
            <person name="Graves T."/>
            <person name="Eichler E.E."/>
            <person name="Wilson R.K."/>
        </authorList>
    </citation>
    <scope>NUCLEOTIDE SEQUENCE [LARGE SCALE GENOMIC DNA]</scope>
    <source>
        <strain evidence="2">17573</strain>
    </source>
</reference>
<evidence type="ECO:0000256" key="1">
    <source>
        <dbReference type="SAM" id="MobiDB-lite"/>
    </source>
</evidence>
<feature type="compositionally biased region" description="Pro residues" evidence="1">
    <location>
        <begin position="468"/>
        <end position="480"/>
    </location>
</feature>
<feature type="region of interest" description="Disordered" evidence="1">
    <location>
        <begin position="184"/>
        <end position="214"/>
    </location>
</feature>